<dbReference type="GeneID" id="6758334"/>
<protein>
    <recommendedName>
        <fullName evidence="9">Major facilitator superfamily (MFS) profile domain-containing protein</fullName>
    </recommendedName>
</protein>
<dbReference type="STRING" id="10228.B3SA04"/>
<dbReference type="KEGG" id="tad:TRIADDRAFT_38377"/>
<keyword evidence="7" id="KW-0813">Transport</keyword>
<accession>B3SA04</accession>
<dbReference type="GO" id="GO:0055085">
    <property type="term" value="P:transmembrane transport"/>
    <property type="evidence" value="ECO:0000318"/>
    <property type="project" value="GO_Central"/>
</dbReference>
<dbReference type="eggNOG" id="KOG0254">
    <property type="taxonomic scope" value="Eukaryota"/>
</dbReference>
<dbReference type="Gene3D" id="1.20.1250.20">
    <property type="entry name" value="MFS general substrate transporter like domains"/>
    <property type="match status" value="1"/>
</dbReference>
<evidence type="ECO:0000259" key="9">
    <source>
        <dbReference type="PROSITE" id="PS50850"/>
    </source>
</evidence>
<dbReference type="PANTHER" id="PTHR48021:SF1">
    <property type="entry name" value="GH07001P-RELATED"/>
    <property type="match status" value="1"/>
</dbReference>
<dbReference type="PROSITE" id="PS50850">
    <property type="entry name" value="MFS"/>
    <property type="match status" value="1"/>
</dbReference>
<feature type="transmembrane region" description="Helical" evidence="8">
    <location>
        <begin position="164"/>
        <end position="183"/>
    </location>
</feature>
<dbReference type="PhylomeDB" id="B3SA04"/>
<keyword evidence="4 8" id="KW-1133">Transmembrane helix</keyword>
<dbReference type="PROSITE" id="PS00216">
    <property type="entry name" value="SUGAR_TRANSPORT_1"/>
    <property type="match status" value="1"/>
</dbReference>
<feature type="transmembrane region" description="Helical" evidence="8">
    <location>
        <begin position="79"/>
        <end position="98"/>
    </location>
</feature>
<feature type="transmembrane region" description="Helical" evidence="8">
    <location>
        <begin position="282"/>
        <end position="300"/>
    </location>
</feature>
<dbReference type="FunFam" id="1.20.1250.20:FF:000055">
    <property type="entry name" value="Facilitated trehalose transporter Tret1-2 homolog"/>
    <property type="match status" value="1"/>
</dbReference>
<feature type="domain" description="Major facilitator superfamily (MFS) profile" evidence="9">
    <location>
        <begin position="10"/>
        <end position="430"/>
    </location>
</feature>
<dbReference type="InParanoid" id="B3SA04"/>
<feature type="transmembrane region" description="Helical" evidence="8">
    <location>
        <begin position="104"/>
        <end position="126"/>
    </location>
</feature>
<dbReference type="InterPro" id="IPR005829">
    <property type="entry name" value="Sugar_transporter_CS"/>
</dbReference>
<dbReference type="PANTHER" id="PTHR48021">
    <property type="match status" value="1"/>
</dbReference>
<sequence>MGTSFSVYMAALIACLGAVSFGYSLEYASPSLPELQEPSAGKLQLNRSQSAWFTSLIAIGGLIGAPVAGFLIDFIGRQSTLIVISLPFVAGWLLIIYAEAVVSLLIGRLICGLGVGMASLVVPIYIAEISTAESRGMLGSMNQLSVTIGFLLGAVLALGINWNYLALVGMVLPILMALGIMFMPETPRYLLAKGKRPMAIKQLKWLRGSHADINTELYDIENNLDNGQKMHFSEFKNPVLFKPLLISIGLMIFQQFSGINAVLFFCTYIFKEAGFGDPKLVNLIATSVQVGATLISVMLVDRLGRRVLLITPAVIMAISCTTFGVYYYIQPKTTTNLNWLAMLSLFVYLVAFSMGWGAIPWLMMSELFPARARGIASGIATLINWTAAFTITYSFIYMRKSMKDYGTFWFFAAWNLLAAIFVFFCVPETKGKTLEEIERLFVDRKMNTEES</sequence>
<dbReference type="PROSITE" id="PS00217">
    <property type="entry name" value="SUGAR_TRANSPORT_2"/>
    <property type="match status" value="1"/>
</dbReference>
<dbReference type="GO" id="GO:0005886">
    <property type="term" value="C:plasma membrane"/>
    <property type="evidence" value="ECO:0007669"/>
    <property type="project" value="UniProtKB-SubCell"/>
</dbReference>
<feature type="transmembrane region" description="Helical" evidence="8">
    <location>
        <begin position="341"/>
        <end position="363"/>
    </location>
</feature>
<organism evidence="10 11">
    <name type="scientific">Trichoplax adhaerens</name>
    <name type="common">Trichoplax reptans</name>
    <dbReference type="NCBI Taxonomy" id="10228"/>
    <lineage>
        <taxon>Eukaryota</taxon>
        <taxon>Metazoa</taxon>
        <taxon>Placozoa</taxon>
        <taxon>Uniplacotomia</taxon>
        <taxon>Trichoplacea</taxon>
        <taxon>Trichoplacidae</taxon>
        <taxon>Trichoplax</taxon>
    </lineage>
</organism>
<dbReference type="HOGENOM" id="CLU_001265_30_5_1"/>
<feature type="transmembrane region" description="Helical" evidence="8">
    <location>
        <begin position="244"/>
        <end position="270"/>
    </location>
</feature>
<dbReference type="NCBIfam" id="TIGR00879">
    <property type="entry name" value="SP"/>
    <property type="match status" value="1"/>
</dbReference>
<feature type="transmembrane region" description="Helical" evidence="8">
    <location>
        <begin position="307"/>
        <end position="329"/>
    </location>
</feature>
<dbReference type="OrthoDB" id="6612291at2759"/>
<evidence type="ECO:0000256" key="4">
    <source>
        <dbReference type="ARBA" id="ARBA00022989"/>
    </source>
</evidence>
<evidence type="ECO:0000256" key="6">
    <source>
        <dbReference type="ARBA" id="ARBA00023180"/>
    </source>
</evidence>
<dbReference type="FunCoup" id="B3SA04">
    <property type="interactions" value="36"/>
</dbReference>
<dbReference type="InterPro" id="IPR020846">
    <property type="entry name" value="MFS_dom"/>
</dbReference>
<keyword evidence="5 8" id="KW-0472">Membrane</keyword>
<evidence type="ECO:0000256" key="5">
    <source>
        <dbReference type="ARBA" id="ARBA00023136"/>
    </source>
</evidence>
<keyword evidence="3 8" id="KW-0812">Transmembrane</keyword>
<dbReference type="OMA" id="YWIDYGT"/>
<gene>
    <name evidence="10" type="ORF">TRIADDRAFT_38377</name>
</gene>
<dbReference type="PRINTS" id="PR00171">
    <property type="entry name" value="SUGRTRNSPORT"/>
</dbReference>
<dbReference type="SUPFAM" id="SSF103473">
    <property type="entry name" value="MFS general substrate transporter"/>
    <property type="match status" value="1"/>
</dbReference>
<dbReference type="InterPro" id="IPR003663">
    <property type="entry name" value="Sugar/inositol_transpt"/>
</dbReference>
<dbReference type="InterPro" id="IPR005828">
    <property type="entry name" value="MFS_sugar_transport-like"/>
</dbReference>
<evidence type="ECO:0000256" key="8">
    <source>
        <dbReference type="SAM" id="Phobius"/>
    </source>
</evidence>
<feature type="transmembrane region" description="Helical" evidence="8">
    <location>
        <begin position="375"/>
        <end position="396"/>
    </location>
</feature>
<dbReference type="GO" id="GO:0051119">
    <property type="term" value="F:sugar transmembrane transporter activity"/>
    <property type="evidence" value="ECO:0007669"/>
    <property type="project" value="InterPro"/>
</dbReference>
<feature type="transmembrane region" description="Helical" evidence="8">
    <location>
        <begin position="408"/>
        <end position="426"/>
    </location>
</feature>
<dbReference type="CTD" id="6758334"/>
<evidence type="ECO:0000313" key="11">
    <source>
        <dbReference type="Proteomes" id="UP000009022"/>
    </source>
</evidence>
<dbReference type="Proteomes" id="UP000009022">
    <property type="component" value="Unassembled WGS sequence"/>
</dbReference>
<keyword evidence="2" id="KW-1003">Cell membrane</keyword>
<dbReference type="Pfam" id="PF00083">
    <property type="entry name" value="Sugar_tr"/>
    <property type="match status" value="1"/>
</dbReference>
<evidence type="ECO:0000256" key="3">
    <source>
        <dbReference type="ARBA" id="ARBA00022692"/>
    </source>
</evidence>
<dbReference type="GO" id="GO:0016020">
    <property type="term" value="C:membrane"/>
    <property type="evidence" value="ECO:0000318"/>
    <property type="project" value="GO_Central"/>
</dbReference>
<name>B3SA04_TRIAD</name>
<dbReference type="RefSeq" id="XP_002117122.1">
    <property type="nucleotide sequence ID" value="XM_002117086.1"/>
</dbReference>
<evidence type="ECO:0000256" key="2">
    <source>
        <dbReference type="ARBA" id="ARBA00022475"/>
    </source>
</evidence>
<dbReference type="InterPro" id="IPR050549">
    <property type="entry name" value="MFS_Trehalose_Transporter"/>
</dbReference>
<reference evidence="10 11" key="1">
    <citation type="journal article" date="2008" name="Nature">
        <title>The Trichoplax genome and the nature of placozoans.</title>
        <authorList>
            <person name="Srivastava M."/>
            <person name="Begovic E."/>
            <person name="Chapman J."/>
            <person name="Putnam N.H."/>
            <person name="Hellsten U."/>
            <person name="Kawashima T."/>
            <person name="Kuo A."/>
            <person name="Mitros T."/>
            <person name="Salamov A."/>
            <person name="Carpenter M.L."/>
            <person name="Signorovitch A.Y."/>
            <person name="Moreno M.A."/>
            <person name="Kamm K."/>
            <person name="Grimwood J."/>
            <person name="Schmutz J."/>
            <person name="Shapiro H."/>
            <person name="Grigoriev I.V."/>
            <person name="Buss L.W."/>
            <person name="Schierwater B."/>
            <person name="Dellaporta S.L."/>
            <person name="Rokhsar D.S."/>
        </authorList>
    </citation>
    <scope>NUCLEOTIDE SEQUENCE [LARGE SCALE GENOMIC DNA]</scope>
    <source>
        <strain evidence="10 11">Grell-BS-1999</strain>
    </source>
</reference>
<keyword evidence="11" id="KW-1185">Reference proteome</keyword>
<evidence type="ECO:0000256" key="1">
    <source>
        <dbReference type="ARBA" id="ARBA00004651"/>
    </source>
</evidence>
<feature type="transmembrane region" description="Helical" evidence="8">
    <location>
        <begin position="52"/>
        <end position="72"/>
    </location>
</feature>
<evidence type="ECO:0000256" key="7">
    <source>
        <dbReference type="RuleBase" id="RU003346"/>
    </source>
</evidence>
<keyword evidence="6" id="KW-0325">Glycoprotein</keyword>
<comment type="similarity">
    <text evidence="7">Belongs to the major facilitator superfamily. Sugar transporter (TC 2.A.1.1) family.</text>
</comment>
<dbReference type="CDD" id="cd17358">
    <property type="entry name" value="MFS_GLUT6_8_Class3_like"/>
    <property type="match status" value="1"/>
</dbReference>
<dbReference type="AlphaFoldDB" id="B3SA04"/>
<dbReference type="GO" id="GO:0022857">
    <property type="term" value="F:transmembrane transporter activity"/>
    <property type="evidence" value="ECO:0000318"/>
    <property type="project" value="GO_Central"/>
</dbReference>
<comment type="subcellular location">
    <subcellularLocation>
        <location evidence="1">Cell membrane</location>
        <topology evidence="1">Multi-pass membrane protein</topology>
    </subcellularLocation>
</comment>
<feature type="transmembrane region" description="Helical" evidence="8">
    <location>
        <begin position="138"/>
        <end position="158"/>
    </location>
</feature>
<dbReference type="EMBL" id="DS985260">
    <property type="protein sequence ID" value="EDV20428.1"/>
    <property type="molecule type" value="Genomic_DNA"/>
</dbReference>
<dbReference type="InterPro" id="IPR036259">
    <property type="entry name" value="MFS_trans_sf"/>
</dbReference>
<dbReference type="InterPro" id="IPR044775">
    <property type="entry name" value="MFS_ERD6/Tret1-like"/>
</dbReference>
<evidence type="ECO:0000313" key="10">
    <source>
        <dbReference type="EMBL" id="EDV20428.1"/>
    </source>
</evidence>
<proteinExistence type="inferred from homology"/>